<dbReference type="EMBL" id="JAGRRH010000096">
    <property type="protein sequence ID" value="KAG7337085.1"/>
    <property type="molecule type" value="Genomic_DNA"/>
</dbReference>
<dbReference type="Proteomes" id="UP000693970">
    <property type="component" value="Unassembled WGS sequence"/>
</dbReference>
<gene>
    <name evidence="1" type="ORF">IV203_011104</name>
</gene>
<proteinExistence type="predicted"/>
<protein>
    <submittedName>
        <fullName evidence="1">Uncharacterized protein</fullName>
    </submittedName>
</protein>
<reference evidence="1" key="1">
    <citation type="journal article" date="2021" name="Sci. Rep.">
        <title>Diploid genomic architecture of Nitzschia inconspicua, an elite biomass production diatom.</title>
        <authorList>
            <person name="Oliver A."/>
            <person name="Podell S."/>
            <person name="Pinowska A."/>
            <person name="Traller J.C."/>
            <person name="Smith S.R."/>
            <person name="McClure R."/>
            <person name="Beliaev A."/>
            <person name="Bohutskyi P."/>
            <person name="Hill E.A."/>
            <person name="Rabines A."/>
            <person name="Zheng H."/>
            <person name="Allen L.Z."/>
            <person name="Kuo A."/>
            <person name="Grigoriev I.V."/>
            <person name="Allen A.E."/>
            <person name="Hazlebeck D."/>
            <person name="Allen E.E."/>
        </authorList>
    </citation>
    <scope>NUCLEOTIDE SEQUENCE</scope>
    <source>
        <strain evidence="1">Hildebrandi</strain>
    </source>
</reference>
<comment type="caution">
    <text evidence="1">The sequence shown here is derived from an EMBL/GenBank/DDBJ whole genome shotgun (WGS) entry which is preliminary data.</text>
</comment>
<keyword evidence="2" id="KW-1185">Reference proteome</keyword>
<accession>A0A9K3K517</accession>
<evidence type="ECO:0000313" key="1">
    <source>
        <dbReference type="EMBL" id="KAG7337085.1"/>
    </source>
</evidence>
<dbReference type="AlphaFoldDB" id="A0A9K3K517"/>
<dbReference type="OrthoDB" id="1911237at2759"/>
<sequence length="131" mass="14752">MTNGTKMEINATGTQLKFRPGTLLGGEHHHECPIPDRSDGFWKAYCRWHPLERNPCPSPSLTDGWMCETDPSPDYWQRSALPLFSHFGIGIDSDDDIAPLIKVLHRAAAPSVITRDRFSFMSHDSQPVAFD</sequence>
<evidence type="ECO:0000313" key="2">
    <source>
        <dbReference type="Proteomes" id="UP000693970"/>
    </source>
</evidence>
<reference evidence="1" key="2">
    <citation type="submission" date="2021-04" db="EMBL/GenBank/DDBJ databases">
        <authorList>
            <person name="Podell S."/>
        </authorList>
    </citation>
    <scope>NUCLEOTIDE SEQUENCE</scope>
    <source>
        <strain evidence="1">Hildebrandi</strain>
    </source>
</reference>
<name>A0A9K3K517_9STRA</name>
<organism evidence="1 2">
    <name type="scientific">Nitzschia inconspicua</name>
    <dbReference type="NCBI Taxonomy" id="303405"/>
    <lineage>
        <taxon>Eukaryota</taxon>
        <taxon>Sar</taxon>
        <taxon>Stramenopiles</taxon>
        <taxon>Ochrophyta</taxon>
        <taxon>Bacillariophyta</taxon>
        <taxon>Bacillariophyceae</taxon>
        <taxon>Bacillariophycidae</taxon>
        <taxon>Bacillariales</taxon>
        <taxon>Bacillariaceae</taxon>
        <taxon>Nitzschia</taxon>
    </lineage>
</organism>